<evidence type="ECO:0000313" key="10">
    <source>
        <dbReference type="Proteomes" id="UP000278143"/>
    </source>
</evidence>
<gene>
    <name evidence="9" type="ORF">SYNPS1DRAFT_22541</name>
</gene>
<dbReference type="PANTHER" id="PTHR43829">
    <property type="entry name" value="AQUAPORIN OR AQUAGLYCEROPORIN RELATED"/>
    <property type="match status" value="1"/>
</dbReference>
<evidence type="ECO:0000256" key="5">
    <source>
        <dbReference type="ARBA" id="ARBA00022989"/>
    </source>
</evidence>
<dbReference type="SUPFAM" id="SSF81338">
    <property type="entry name" value="Aquaporin-like"/>
    <property type="match status" value="1"/>
</dbReference>
<dbReference type="Pfam" id="PF00230">
    <property type="entry name" value="MIP"/>
    <property type="match status" value="1"/>
</dbReference>
<dbReference type="AlphaFoldDB" id="A0A4P9YZV6"/>
<keyword evidence="4 7" id="KW-0812">Transmembrane</keyword>
<keyword evidence="5 8" id="KW-1133">Transmembrane helix</keyword>
<feature type="transmembrane region" description="Helical" evidence="8">
    <location>
        <begin position="140"/>
        <end position="161"/>
    </location>
</feature>
<evidence type="ECO:0000256" key="2">
    <source>
        <dbReference type="ARBA" id="ARBA00006175"/>
    </source>
</evidence>
<keyword evidence="6 8" id="KW-0472">Membrane</keyword>
<evidence type="ECO:0000256" key="6">
    <source>
        <dbReference type="ARBA" id="ARBA00023136"/>
    </source>
</evidence>
<dbReference type="OrthoDB" id="3222at2759"/>
<organism evidence="9 10">
    <name type="scientific">Syncephalis pseudoplumigaleata</name>
    <dbReference type="NCBI Taxonomy" id="1712513"/>
    <lineage>
        <taxon>Eukaryota</taxon>
        <taxon>Fungi</taxon>
        <taxon>Fungi incertae sedis</taxon>
        <taxon>Zoopagomycota</taxon>
        <taxon>Zoopagomycotina</taxon>
        <taxon>Zoopagomycetes</taxon>
        <taxon>Zoopagales</taxon>
        <taxon>Piptocephalidaceae</taxon>
        <taxon>Syncephalis</taxon>
    </lineage>
</organism>
<keyword evidence="10" id="KW-1185">Reference proteome</keyword>
<feature type="transmembrane region" description="Helical" evidence="8">
    <location>
        <begin position="60"/>
        <end position="81"/>
    </location>
</feature>
<evidence type="ECO:0000256" key="4">
    <source>
        <dbReference type="ARBA" id="ARBA00022692"/>
    </source>
</evidence>
<dbReference type="GO" id="GO:0005886">
    <property type="term" value="C:plasma membrane"/>
    <property type="evidence" value="ECO:0007669"/>
    <property type="project" value="TreeGrafter"/>
</dbReference>
<evidence type="ECO:0000256" key="3">
    <source>
        <dbReference type="ARBA" id="ARBA00022448"/>
    </source>
</evidence>
<feature type="transmembrane region" description="Helical" evidence="8">
    <location>
        <begin position="101"/>
        <end position="128"/>
    </location>
</feature>
<evidence type="ECO:0000256" key="7">
    <source>
        <dbReference type="RuleBase" id="RU000477"/>
    </source>
</evidence>
<name>A0A4P9YZV6_9FUNG</name>
<comment type="similarity">
    <text evidence="2 7">Belongs to the MIP/aquaporin (TC 1.A.8) family.</text>
</comment>
<feature type="transmembrane region" description="Helical" evidence="8">
    <location>
        <begin position="274"/>
        <end position="296"/>
    </location>
</feature>
<accession>A0A4P9YZV6</accession>
<dbReference type="InterPro" id="IPR050363">
    <property type="entry name" value="MIP/Aquaporin"/>
</dbReference>
<dbReference type="CDD" id="cd00333">
    <property type="entry name" value="MIP"/>
    <property type="match status" value="1"/>
</dbReference>
<evidence type="ECO:0000256" key="8">
    <source>
        <dbReference type="SAM" id="Phobius"/>
    </source>
</evidence>
<proteinExistence type="inferred from homology"/>
<dbReference type="PANTHER" id="PTHR43829:SF9">
    <property type="entry name" value="AQUAPORIN-9"/>
    <property type="match status" value="1"/>
</dbReference>
<dbReference type="GO" id="GO:0015254">
    <property type="term" value="F:glycerol channel activity"/>
    <property type="evidence" value="ECO:0007669"/>
    <property type="project" value="TreeGrafter"/>
</dbReference>
<evidence type="ECO:0000256" key="1">
    <source>
        <dbReference type="ARBA" id="ARBA00004141"/>
    </source>
</evidence>
<sequence length="314" mass="34079">MGSSPAIAPVEHMPGTPYIMGPGAPAVMPHGAVSVPIGSQMIREEHVPFPIRVQKVLREYLGELLGMWVFISIGVGVNAQYTVGTSDRETFLPTNLAWGFAIMAGVYVTAGVSGGHLNPAVSLAFFLYRDMNFWKMLGFWGVQLCGAYLGAAFTYLCWLPSINRYDGHIKKAEGPTGTGTIFYTLPQTFYTNGSHLWTEIYSTAILIIFVFAVTDRKNNPLVGPLAPIVIGFTVAALLLCFGLALNPARDLGPRLFTLSAGYGAETFNGHSTYFWVPIFGPLFGAVLGGLMYIILIRPQLRDVVVMQSDEGSRA</sequence>
<protein>
    <submittedName>
        <fullName evidence="9">Putative aquaporin</fullName>
    </submittedName>
</protein>
<reference evidence="10" key="1">
    <citation type="journal article" date="2018" name="Nat. Microbiol.">
        <title>Leveraging single-cell genomics to expand the fungal tree of life.</title>
        <authorList>
            <person name="Ahrendt S.R."/>
            <person name="Quandt C.A."/>
            <person name="Ciobanu D."/>
            <person name="Clum A."/>
            <person name="Salamov A."/>
            <person name="Andreopoulos B."/>
            <person name="Cheng J.F."/>
            <person name="Woyke T."/>
            <person name="Pelin A."/>
            <person name="Henrissat B."/>
            <person name="Reynolds N.K."/>
            <person name="Benny G.L."/>
            <person name="Smith M.E."/>
            <person name="James T.Y."/>
            <person name="Grigoriev I.V."/>
        </authorList>
    </citation>
    <scope>NUCLEOTIDE SEQUENCE [LARGE SCALE GENOMIC DNA]</scope>
    <source>
        <strain evidence="10">Benny S71-1</strain>
    </source>
</reference>
<dbReference type="InterPro" id="IPR023271">
    <property type="entry name" value="Aquaporin-like"/>
</dbReference>
<dbReference type="EMBL" id="KZ989723">
    <property type="protein sequence ID" value="RKP25505.1"/>
    <property type="molecule type" value="Genomic_DNA"/>
</dbReference>
<evidence type="ECO:0000313" key="9">
    <source>
        <dbReference type="EMBL" id="RKP25505.1"/>
    </source>
</evidence>
<feature type="non-terminal residue" evidence="9">
    <location>
        <position position="314"/>
    </location>
</feature>
<dbReference type="Gene3D" id="1.20.1080.10">
    <property type="entry name" value="Glycerol uptake facilitator protein"/>
    <property type="match status" value="1"/>
</dbReference>
<dbReference type="Proteomes" id="UP000278143">
    <property type="component" value="Unassembled WGS sequence"/>
</dbReference>
<dbReference type="PRINTS" id="PR00783">
    <property type="entry name" value="MINTRINSICP"/>
</dbReference>
<keyword evidence="3 7" id="KW-0813">Transport</keyword>
<dbReference type="InterPro" id="IPR000425">
    <property type="entry name" value="MIP"/>
</dbReference>
<feature type="transmembrane region" description="Helical" evidence="8">
    <location>
        <begin position="195"/>
        <end position="213"/>
    </location>
</feature>
<dbReference type="InterPro" id="IPR022357">
    <property type="entry name" value="MIP_CS"/>
</dbReference>
<comment type="subcellular location">
    <subcellularLocation>
        <location evidence="1">Membrane</location>
        <topology evidence="1">Multi-pass membrane protein</topology>
    </subcellularLocation>
</comment>
<dbReference type="PROSITE" id="PS00221">
    <property type="entry name" value="MIP"/>
    <property type="match status" value="1"/>
</dbReference>
<feature type="transmembrane region" description="Helical" evidence="8">
    <location>
        <begin position="225"/>
        <end position="245"/>
    </location>
</feature>